<accession>A0A518FMG1</accession>
<keyword evidence="2" id="KW-1133">Transmembrane helix</keyword>
<evidence type="ECO:0000256" key="2">
    <source>
        <dbReference type="SAM" id="Phobius"/>
    </source>
</evidence>
<name>A0A518FMG1_9PLAN</name>
<feature type="transmembrane region" description="Helical" evidence="2">
    <location>
        <begin position="47"/>
        <end position="64"/>
    </location>
</feature>
<evidence type="ECO:0000256" key="1">
    <source>
        <dbReference type="SAM" id="MobiDB-lite"/>
    </source>
</evidence>
<dbReference type="Proteomes" id="UP000320839">
    <property type="component" value="Chromosome"/>
</dbReference>
<evidence type="ECO:0000313" key="3">
    <source>
        <dbReference type="EMBL" id="QDV17531.1"/>
    </source>
</evidence>
<sequence length="162" mass="17681">MKNKSPDNRADQICHSMERLRKELDEDVHHVKRSASSLTDWQYYIRNYPWLSIGGAALIGYLIVPRKLEIQSPDAETLEKLARNNRLVVENQPRQQSSQSGLQSAASFLTGLVVKAAAAQLMHHLAGGFTSQEAGSVSPNSPSGPGSGEAGHAFNRNSENGE</sequence>
<protein>
    <recommendedName>
        <fullName evidence="5">DUF3618 domain-containing protein</fullName>
    </recommendedName>
</protein>
<evidence type="ECO:0000313" key="4">
    <source>
        <dbReference type="Proteomes" id="UP000320839"/>
    </source>
</evidence>
<proteinExistence type="predicted"/>
<evidence type="ECO:0008006" key="5">
    <source>
        <dbReference type="Google" id="ProtNLM"/>
    </source>
</evidence>
<feature type="region of interest" description="Disordered" evidence="1">
    <location>
        <begin position="130"/>
        <end position="162"/>
    </location>
</feature>
<feature type="compositionally biased region" description="Low complexity" evidence="1">
    <location>
        <begin position="134"/>
        <end position="144"/>
    </location>
</feature>
<organism evidence="3 4">
    <name type="scientific">Gimesia panareensis</name>
    <dbReference type="NCBI Taxonomy" id="2527978"/>
    <lineage>
        <taxon>Bacteria</taxon>
        <taxon>Pseudomonadati</taxon>
        <taxon>Planctomycetota</taxon>
        <taxon>Planctomycetia</taxon>
        <taxon>Planctomycetales</taxon>
        <taxon>Planctomycetaceae</taxon>
        <taxon>Gimesia</taxon>
    </lineage>
</organism>
<reference evidence="3 4" key="1">
    <citation type="submission" date="2019-02" db="EMBL/GenBank/DDBJ databases">
        <title>Deep-cultivation of Planctomycetes and their phenomic and genomic characterization uncovers novel biology.</title>
        <authorList>
            <person name="Wiegand S."/>
            <person name="Jogler M."/>
            <person name="Boedeker C."/>
            <person name="Pinto D."/>
            <person name="Vollmers J."/>
            <person name="Rivas-Marin E."/>
            <person name="Kohn T."/>
            <person name="Peeters S.H."/>
            <person name="Heuer A."/>
            <person name="Rast P."/>
            <person name="Oberbeckmann S."/>
            <person name="Bunk B."/>
            <person name="Jeske O."/>
            <person name="Meyerdierks A."/>
            <person name="Storesund J.E."/>
            <person name="Kallscheuer N."/>
            <person name="Luecker S."/>
            <person name="Lage O.M."/>
            <person name="Pohl T."/>
            <person name="Merkel B.J."/>
            <person name="Hornburger P."/>
            <person name="Mueller R.-W."/>
            <person name="Bruemmer F."/>
            <person name="Labrenz M."/>
            <person name="Spormann A.M."/>
            <person name="Op den Camp H."/>
            <person name="Overmann J."/>
            <person name="Amann R."/>
            <person name="Jetten M.S.M."/>
            <person name="Mascher T."/>
            <person name="Medema M.H."/>
            <person name="Devos D.P."/>
            <person name="Kaster A.-K."/>
            <person name="Ovreas L."/>
            <person name="Rohde M."/>
            <person name="Galperin M.Y."/>
            <person name="Jogler C."/>
        </authorList>
    </citation>
    <scope>NUCLEOTIDE SEQUENCE [LARGE SCALE GENOMIC DNA]</scope>
    <source>
        <strain evidence="3 4">Pan153</strain>
    </source>
</reference>
<dbReference type="EMBL" id="CP036317">
    <property type="protein sequence ID" value="QDV17531.1"/>
    <property type="molecule type" value="Genomic_DNA"/>
</dbReference>
<gene>
    <name evidence="3" type="ORF">Pan153_21840</name>
</gene>
<keyword evidence="2" id="KW-0472">Membrane</keyword>
<dbReference type="AlphaFoldDB" id="A0A518FMG1"/>
<keyword evidence="2" id="KW-0812">Transmembrane</keyword>